<dbReference type="PaxDb" id="309799-DICTH_0203"/>
<proteinExistence type="predicted"/>
<organism evidence="1 2">
    <name type="scientific">Dictyoglomus thermophilum (strain ATCC 35947 / DSM 3960 / H-6-12)</name>
    <dbReference type="NCBI Taxonomy" id="309799"/>
    <lineage>
        <taxon>Bacteria</taxon>
        <taxon>Pseudomonadati</taxon>
        <taxon>Dictyoglomota</taxon>
        <taxon>Dictyoglomia</taxon>
        <taxon>Dictyoglomales</taxon>
        <taxon>Dictyoglomaceae</taxon>
        <taxon>Dictyoglomus</taxon>
    </lineage>
</organism>
<dbReference type="STRING" id="309799.DICTH_0203"/>
<name>B5YBM0_DICT6</name>
<accession>B5YBM0</accession>
<dbReference type="Proteomes" id="UP000001733">
    <property type="component" value="Chromosome"/>
</dbReference>
<reference evidence="1 2" key="1">
    <citation type="journal article" date="2014" name="Genome Announc.">
        <title>Complete Genome Sequence of the Extreme Thermophile Dictyoglomus thermophilum H-6-12.</title>
        <authorList>
            <person name="Coil D.A."/>
            <person name="Badger J.H."/>
            <person name="Forberger H.C."/>
            <person name="Riggs F."/>
            <person name="Madupu R."/>
            <person name="Fedorova N."/>
            <person name="Ward N."/>
            <person name="Robb F.T."/>
            <person name="Eisen J.A."/>
        </authorList>
    </citation>
    <scope>NUCLEOTIDE SEQUENCE [LARGE SCALE GENOMIC DNA]</scope>
    <source>
        <strain evidence="2">ATCC 35947 / DSM 3960 / H-6-12</strain>
    </source>
</reference>
<keyword evidence="2" id="KW-1185">Reference proteome</keyword>
<evidence type="ECO:0000313" key="2">
    <source>
        <dbReference type="Proteomes" id="UP000001733"/>
    </source>
</evidence>
<dbReference type="HOGENOM" id="CLU_1341482_0_0_0"/>
<dbReference type="AlphaFoldDB" id="B5YBM0"/>
<dbReference type="EMBL" id="CP001146">
    <property type="protein sequence ID" value="ACI19226.1"/>
    <property type="molecule type" value="Genomic_DNA"/>
</dbReference>
<evidence type="ECO:0000313" key="1">
    <source>
        <dbReference type="EMBL" id="ACI19226.1"/>
    </source>
</evidence>
<dbReference type="KEGG" id="dth:DICTH_0203"/>
<gene>
    <name evidence="1" type="ordered locus">DICTH_0203</name>
</gene>
<sequence length="204" mass="22182">MSKKFYIIGLRGKTLVCFLLVFLLLGTIVWGNAEEVKTIMLNGKVYNLIPLSQIPTGKKVIWVNSIEEAERILSAISNIKVTYKKDPQKKILTYDLSSRTGYGSLYDSAEYVGNIGPLQYGGSVVLVGSFTYNYDTRKVISVRANVVASSGIFTEVSTSCSYGTVGSNTAWARGQANFRVYIAIQGVGITIGTFSLSVSDSVSL</sequence>
<protein>
    <submittedName>
        <fullName evidence="1">Uncharacterized protein</fullName>
    </submittedName>
</protein>